<keyword evidence="1" id="KW-0472">Membrane</keyword>
<dbReference type="STRING" id="636.AAW15_00995"/>
<keyword evidence="1" id="KW-1133">Transmembrane helix</keyword>
<name>A0A2A7TZB8_EDWTA</name>
<dbReference type="AlphaFoldDB" id="A0A2A7TZB8"/>
<dbReference type="EMBL" id="PDDV01000013">
    <property type="protein sequence ID" value="PEH71394.1"/>
    <property type="molecule type" value="Genomic_DNA"/>
</dbReference>
<feature type="transmembrane region" description="Helical" evidence="1">
    <location>
        <begin position="21"/>
        <end position="40"/>
    </location>
</feature>
<evidence type="ECO:0000256" key="1">
    <source>
        <dbReference type="SAM" id="Phobius"/>
    </source>
</evidence>
<evidence type="ECO:0000313" key="2">
    <source>
        <dbReference type="EMBL" id="PEH71394.1"/>
    </source>
</evidence>
<dbReference type="Proteomes" id="UP000219788">
    <property type="component" value="Unassembled WGS sequence"/>
</dbReference>
<dbReference type="OrthoDB" id="6561867at2"/>
<dbReference type="GeneID" id="93122150"/>
<dbReference type="RefSeq" id="WP_035596372.1">
    <property type="nucleotide sequence ID" value="NZ_CP011359.2"/>
</dbReference>
<keyword evidence="1" id="KW-0812">Transmembrane</keyword>
<protein>
    <submittedName>
        <fullName evidence="2">Damage-inducible protein F</fullName>
    </submittedName>
</protein>
<reference evidence="3" key="1">
    <citation type="submission" date="2017-09" db="EMBL/GenBank/DDBJ databases">
        <title>FDA dAtabase for Regulatory Grade micrObial Sequences (FDA-ARGOS): Supporting development and validation of Infectious Disease Dx tests.</title>
        <authorList>
            <person name="Goldberg B."/>
            <person name="Campos J."/>
            <person name="Tallon L."/>
            <person name="Sadzewicz L."/>
            <person name="Ott S."/>
            <person name="Zhao X."/>
            <person name="Nagaraj S."/>
            <person name="Vavikolanu K."/>
            <person name="Aluvathingal J."/>
            <person name="Nadendla S."/>
            <person name="Geyer C."/>
            <person name="Sichtig H."/>
        </authorList>
    </citation>
    <scope>NUCLEOTIDE SEQUENCE [LARGE SCALE GENOMIC DNA]</scope>
    <source>
        <strain evidence="3">FDAARGOS_370</strain>
    </source>
</reference>
<gene>
    <name evidence="2" type="ORF">CRM76_05265</name>
</gene>
<accession>A0A2A7TZB8</accession>
<evidence type="ECO:0000313" key="3">
    <source>
        <dbReference type="Proteomes" id="UP000219788"/>
    </source>
</evidence>
<sequence length="171" mass="19386">MDDINLLPWRECLRRHRQRTLVAMLSVWLLCQVGLGWGYGQLRGGLRAPLLAHLAQQARQAAWLEERVRQHTLALAALPKWSTSATQSVSPLALLVPQLRKVAAVIPANVWLTGLNYDAPYWLLMGKGVGREAVAAFVRQMAQWQWLALSHNDEGDWRFTLRLCAAEECHE</sequence>
<organism evidence="2 3">
    <name type="scientific">Edwardsiella tarda</name>
    <dbReference type="NCBI Taxonomy" id="636"/>
    <lineage>
        <taxon>Bacteria</taxon>
        <taxon>Pseudomonadati</taxon>
        <taxon>Pseudomonadota</taxon>
        <taxon>Gammaproteobacteria</taxon>
        <taxon>Enterobacterales</taxon>
        <taxon>Hafniaceae</taxon>
        <taxon>Edwardsiella</taxon>
    </lineage>
</organism>
<comment type="caution">
    <text evidence="2">The sequence shown here is derived from an EMBL/GenBank/DDBJ whole genome shotgun (WGS) entry which is preliminary data.</text>
</comment>
<proteinExistence type="predicted"/>